<feature type="domain" description="C2H2-type" evidence="11">
    <location>
        <begin position="281"/>
        <end position="308"/>
    </location>
</feature>
<evidence type="ECO:0000256" key="8">
    <source>
        <dbReference type="PROSITE-ProRule" id="PRU00042"/>
    </source>
</evidence>
<name>A0ABQ8S8K7_PERAM</name>
<comment type="caution">
    <text evidence="13">The sequence shown here is derived from an EMBL/GenBank/DDBJ whole genome shotgun (WGS) entry which is preliminary data.</text>
</comment>
<evidence type="ECO:0000256" key="10">
    <source>
        <dbReference type="SAM" id="MobiDB-lite"/>
    </source>
</evidence>
<evidence type="ECO:0000256" key="9">
    <source>
        <dbReference type="PROSITE-ProRule" id="PRU01263"/>
    </source>
</evidence>
<dbReference type="SUPFAM" id="SSF57716">
    <property type="entry name" value="Glucocorticoid receptor-like (DNA-binding domain)"/>
    <property type="match status" value="1"/>
</dbReference>
<dbReference type="InterPro" id="IPR012934">
    <property type="entry name" value="Znf_AD"/>
</dbReference>
<feature type="domain" description="C2H2-type" evidence="11">
    <location>
        <begin position="423"/>
        <end position="450"/>
    </location>
</feature>
<feature type="binding site" evidence="9">
    <location>
        <position position="82"/>
    </location>
    <ligand>
        <name>Zn(2+)</name>
        <dbReference type="ChEBI" id="CHEBI:29105"/>
    </ligand>
</feature>
<dbReference type="Pfam" id="PF00096">
    <property type="entry name" value="zf-C2H2"/>
    <property type="match status" value="4"/>
</dbReference>
<reference evidence="13 14" key="1">
    <citation type="journal article" date="2022" name="Allergy">
        <title>Genome assembly and annotation of Periplaneta americana reveal a comprehensive cockroach allergen profile.</title>
        <authorList>
            <person name="Wang L."/>
            <person name="Xiong Q."/>
            <person name="Saelim N."/>
            <person name="Wang L."/>
            <person name="Nong W."/>
            <person name="Wan A.T."/>
            <person name="Shi M."/>
            <person name="Liu X."/>
            <person name="Cao Q."/>
            <person name="Hui J.H.L."/>
            <person name="Sookrung N."/>
            <person name="Leung T.F."/>
            <person name="Tungtrongchitr A."/>
            <person name="Tsui S.K.W."/>
        </authorList>
    </citation>
    <scope>NUCLEOTIDE SEQUENCE [LARGE SCALE GENOMIC DNA]</scope>
    <source>
        <strain evidence="13">PWHHKU_190912</strain>
    </source>
</reference>
<feature type="region of interest" description="Disordered" evidence="10">
    <location>
        <begin position="245"/>
        <end position="273"/>
    </location>
</feature>
<sequence>MELKDEENFQKKCRLCGRLGGRFSDIFTQKMSSAETKPNSKLSQLIYKCLHLQVNILFILKLSFNQHYFQVKEDDSLPKKICDECNKKLTTWQGFYKKCEQTQKRLQQYLENYQKSGTEHRDASVVDYISDSSRVLPSITSDNDNPAEKAAVSEETKDISGGSLMKQNSVTVIGTSVRDNSYKKKQTNKIKYATSIEGAIGRVKKGRIKKPKSNKRKNISNGFVETNTKAEKVINDVTTKENKCPLKNEEQNSNERDEVTDVKRVKPSESSIKSQKPVKIHQCHICEKTFPSRGRLNTHVSSHLNLQDFQCDKCSKKFCSKFSLRSHLETHSESRNYCCHHCGRLFHTASGLCNHVKLHSEETKRFPCPLCGKLFRQAGHLEQHQRIHTGERPHQCTECLQRFTTRCQLSRHVEGVHRCVKKHKCLTCGKEFLYSTNYKAHLRRHAGQRDNKCGECGKTFVTSNALFRHRRFHTGDKPFQCGICGKKFADCSNRKRHMLRHLQPPIIPKGRKSGPQPKLIRIVNPKNVSSSQQSSEQGTNGTVQSSVNLNDTKIYSQLIQVPPQTTSLPASSGQPEGICNLNSGQTIQISGEVVQLCANSGIDLNSLSNIYTSQLPQQLSISSGSAQLTPFGESSNVYVSLSQDNTQLIQLSGQATNLLIQPLTTLVQGIDKQKQNQEQYVDQVDCSLNKNVNKFTHKSTKQKPVTEENGSTSCTTDAVHTEECVKQDESIAVKNGQSKNYYRKDSNKDVEIEKPKTYANLRTFLESSEVVETLSGGHNDDANEDNGVVNVEYVTLMADDGNEMSVTSGIQEIIVLPHETRISDYDLLKNTKKYRVNEQNMIIQENEDIIPRRNRSSDEQMSSVNNEPANSLTDSLLQSQNRKCETRLTVAHDKNLPAKKLPASNSDNMIEVFLSSTEGNKLSNVSCESGSNKVPNEGMDSTNLIQVLLESDSGSTVEQREDTDLANKSRQTFLISSDNFSDEDAIIRMLNSQGTIMLATRTDSTDFDLTASPIGEVSRLMESNGKEVVGSQTSATSSSFTTVDTAMTVDKRVESNANVSLISSSDYEHEISLTTAITLDNSDVSSMVRKCMSVDEELTTERMESGEIERNGQNVISSGSMDDIEMFQLCTEDLTKLTTMPQLYHVYHTGKSVENV</sequence>
<feature type="domain" description="C2H2-type" evidence="11">
    <location>
        <begin position="309"/>
        <end position="336"/>
    </location>
</feature>
<evidence type="ECO:0000256" key="7">
    <source>
        <dbReference type="ARBA" id="ARBA00023242"/>
    </source>
</evidence>
<proteinExistence type="predicted"/>
<dbReference type="PANTHER" id="PTHR24404:SF114">
    <property type="entry name" value="KLUMPFUSS, ISOFORM B-RELATED"/>
    <property type="match status" value="1"/>
</dbReference>
<dbReference type="SUPFAM" id="SSF57667">
    <property type="entry name" value="beta-beta-alpha zinc fingers"/>
    <property type="match status" value="4"/>
</dbReference>
<feature type="binding site" evidence="9">
    <location>
        <position position="85"/>
    </location>
    <ligand>
        <name>Zn(2+)</name>
        <dbReference type="ChEBI" id="CHEBI:29105"/>
    </ligand>
</feature>
<feature type="domain" description="C2H2-type" evidence="11">
    <location>
        <begin position="366"/>
        <end position="393"/>
    </location>
</feature>
<dbReference type="PANTHER" id="PTHR24404">
    <property type="entry name" value="ZINC FINGER PROTEIN"/>
    <property type="match status" value="1"/>
</dbReference>
<evidence type="ECO:0000259" key="12">
    <source>
        <dbReference type="PROSITE" id="PS51915"/>
    </source>
</evidence>
<feature type="binding site" evidence="9">
    <location>
        <position position="13"/>
    </location>
    <ligand>
        <name>Zn(2+)</name>
        <dbReference type="ChEBI" id="CHEBI:29105"/>
    </ligand>
</feature>
<evidence type="ECO:0000313" key="14">
    <source>
        <dbReference type="Proteomes" id="UP001148838"/>
    </source>
</evidence>
<dbReference type="InterPro" id="IPR013087">
    <property type="entry name" value="Znf_C2H2_type"/>
</dbReference>
<evidence type="ECO:0000259" key="11">
    <source>
        <dbReference type="PROSITE" id="PS50157"/>
    </source>
</evidence>
<feature type="binding site" evidence="9">
    <location>
        <position position="16"/>
    </location>
    <ligand>
        <name>Zn(2+)</name>
        <dbReference type="ChEBI" id="CHEBI:29105"/>
    </ligand>
</feature>
<feature type="compositionally biased region" description="Polar residues" evidence="10">
    <location>
        <begin position="859"/>
        <end position="872"/>
    </location>
</feature>
<evidence type="ECO:0000256" key="4">
    <source>
        <dbReference type="ARBA" id="ARBA00022771"/>
    </source>
</evidence>
<keyword evidence="3" id="KW-0677">Repeat</keyword>
<dbReference type="SMART" id="SM00355">
    <property type="entry name" value="ZnF_C2H2"/>
    <property type="match status" value="8"/>
</dbReference>
<evidence type="ECO:0000256" key="2">
    <source>
        <dbReference type="ARBA" id="ARBA00022723"/>
    </source>
</evidence>
<keyword evidence="7" id="KW-0539">Nucleus</keyword>
<keyword evidence="6" id="KW-0238">DNA-binding</keyword>
<dbReference type="PROSITE" id="PS50157">
    <property type="entry name" value="ZINC_FINGER_C2H2_2"/>
    <property type="match status" value="8"/>
</dbReference>
<dbReference type="EMBL" id="JAJSOF020000033">
    <property type="protein sequence ID" value="KAJ4430065.1"/>
    <property type="molecule type" value="Genomic_DNA"/>
</dbReference>
<evidence type="ECO:0000256" key="1">
    <source>
        <dbReference type="ARBA" id="ARBA00004123"/>
    </source>
</evidence>
<evidence type="ECO:0000256" key="6">
    <source>
        <dbReference type="ARBA" id="ARBA00023125"/>
    </source>
</evidence>
<dbReference type="Proteomes" id="UP001148838">
    <property type="component" value="Unassembled WGS sequence"/>
</dbReference>
<evidence type="ECO:0000313" key="13">
    <source>
        <dbReference type="EMBL" id="KAJ4430065.1"/>
    </source>
</evidence>
<feature type="domain" description="C2H2-type" evidence="11">
    <location>
        <begin position="394"/>
        <end position="422"/>
    </location>
</feature>
<dbReference type="InterPro" id="IPR036236">
    <property type="entry name" value="Znf_C2H2_sf"/>
</dbReference>
<feature type="domain" description="ZAD" evidence="12">
    <location>
        <begin position="11"/>
        <end position="109"/>
    </location>
</feature>
<keyword evidence="5 9" id="KW-0862">Zinc</keyword>
<organism evidence="13 14">
    <name type="scientific">Periplaneta americana</name>
    <name type="common">American cockroach</name>
    <name type="synonym">Blatta americana</name>
    <dbReference type="NCBI Taxonomy" id="6978"/>
    <lineage>
        <taxon>Eukaryota</taxon>
        <taxon>Metazoa</taxon>
        <taxon>Ecdysozoa</taxon>
        <taxon>Arthropoda</taxon>
        <taxon>Hexapoda</taxon>
        <taxon>Insecta</taxon>
        <taxon>Pterygota</taxon>
        <taxon>Neoptera</taxon>
        <taxon>Polyneoptera</taxon>
        <taxon>Dictyoptera</taxon>
        <taxon>Blattodea</taxon>
        <taxon>Blattoidea</taxon>
        <taxon>Blattidae</taxon>
        <taxon>Blattinae</taxon>
        <taxon>Periplaneta</taxon>
    </lineage>
</organism>
<comment type="subcellular location">
    <subcellularLocation>
        <location evidence="1">Nucleus</location>
    </subcellularLocation>
</comment>
<dbReference type="InterPro" id="IPR050589">
    <property type="entry name" value="Ikaros_C2H2-ZF"/>
</dbReference>
<dbReference type="PROSITE" id="PS51915">
    <property type="entry name" value="ZAD"/>
    <property type="match status" value="1"/>
</dbReference>
<dbReference type="Gene3D" id="3.40.1800.20">
    <property type="match status" value="1"/>
</dbReference>
<dbReference type="Pfam" id="PF07776">
    <property type="entry name" value="zf-AD"/>
    <property type="match status" value="1"/>
</dbReference>
<gene>
    <name evidence="13" type="ORF">ANN_22274</name>
</gene>
<accession>A0ABQ8S8K7</accession>
<dbReference type="SMART" id="SM00868">
    <property type="entry name" value="zf-AD"/>
    <property type="match status" value="1"/>
</dbReference>
<feature type="domain" description="C2H2-type" evidence="11">
    <location>
        <begin position="451"/>
        <end position="478"/>
    </location>
</feature>
<dbReference type="PROSITE" id="PS00028">
    <property type="entry name" value="ZINC_FINGER_C2H2_1"/>
    <property type="match status" value="8"/>
</dbReference>
<feature type="compositionally biased region" description="Basic and acidic residues" evidence="10">
    <location>
        <begin position="245"/>
        <end position="267"/>
    </location>
</feature>
<keyword evidence="14" id="KW-1185">Reference proteome</keyword>
<feature type="domain" description="C2H2-type" evidence="11">
    <location>
        <begin position="337"/>
        <end position="364"/>
    </location>
</feature>
<feature type="region of interest" description="Disordered" evidence="10">
    <location>
        <begin position="137"/>
        <end position="161"/>
    </location>
</feature>
<keyword evidence="2 9" id="KW-0479">Metal-binding</keyword>
<feature type="domain" description="C2H2-type" evidence="11">
    <location>
        <begin position="479"/>
        <end position="501"/>
    </location>
</feature>
<evidence type="ECO:0000256" key="3">
    <source>
        <dbReference type="ARBA" id="ARBA00022737"/>
    </source>
</evidence>
<dbReference type="Gene3D" id="3.30.160.60">
    <property type="entry name" value="Classic Zinc Finger"/>
    <property type="match status" value="5"/>
</dbReference>
<feature type="region of interest" description="Disordered" evidence="10">
    <location>
        <begin position="526"/>
        <end position="545"/>
    </location>
</feature>
<keyword evidence="4 8" id="KW-0863">Zinc-finger</keyword>
<evidence type="ECO:0000256" key="5">
    <source>
        <dbReference type="ARBA" id="ARBA00022833"/>
    </source>
</evidence>
<feature type="region of interest" description="Disordered" evidence="10">
    <location>
        <begin position="851"/>
        <end position="872"/>
    </location>
</feature>
<protein>
    <submittedName>
        <fullName evidence="13">Uncharacterized protein</fullName>
    </submittedName>
</protein>